<comment type="caution">
    <text evidence="2">The sequence shown here is derived from an EMBL/GenBank/DDBJ whole genome shotgun (WGS) entry which is preliminary data.</text>
</comment>
<evidence type="ECO:0000256" key="1">
    <source>
        <dbReference type="SAM" id="Coils"/>
    </source>
</evidence>
<accession>A0A2A4CMY7</accession>
<keyword evidence="1" id="KW-0175">Coiled coil</keyword>
<dbReference type="Proteomes" id="UP000243507">
    <property type="component" value="Unassembled WGS sequence"/>
</dbReference>
<evidence type="ECO:0000313" key="2">
    <source>
        <dbReference type="EMBL" id="PCD75622.1"/>
    </source>
</evidence>
<protein>
    <submittedName>
        <fullName evidence="2">Uncharacterized protein</fullName>
    </submittedName>
</protein>
<gene>
    <name evidence="2" type="ORF">CLN94_13355</name>
</gene>
<evidence type="ECO:0000313" key="3">
    <source>
        <dbReference type="Proteomes" id="UP000243507"/>
    </source>
</evidence>
<keyword evidence="3" id="KW-1185">Reference proteome</keyword>
<reference evidence="2 3" key="1">
    <citation type="submission" date="2017-09" db="EMBL/GenBank/DDBJ databases">
        <title>A multilocus sequence analysis scheme for characterization of bacteria in the genus Thioclava.</title>
        <authorList>
            <person name="Liu Y."/>
            <person name="Shao Z."/>
        </authorList>
    </citation>
    <scope>NUCLEOTIDE SEQUENCE [LARGE SCALE GENOMIC DNA]</scope>
    <source>
        <strain evidence="2 3">CAU 1312</strain>
    </source>
</reference>
<name>A0A2A4CMY7_9RHOB</name>
<dbReference type="EMBL" id="NTJD01000012">
    <property type="protein sequence ID" value="PCD75622.1"/>
    <property type="molecule type" value="Genomic_DNA"/>
</dbReference>
<feature type="coiled-coil region" evidence="1">
    <location>
        <begin position="177"/>
        <end position="204"/>
    </location>
</feature>
<dbReference type="AlphaFoldDB" id="A0A2A4CMY7"/>
<sequence length="357" mass="39651">MILEDGKVVEDGLLMPSLQPHFLSDDQEGFALAERIVSGGASEYLPTVYVSAIDDDRWALDVRAIRALARDLAGVAHVVCEPSREFSFRLRDQVDGENVYNGTLGIAVPGGGFAHRAYLGRAIPDAKALVARVKSAAVDIRSQMPKVGGWDWLDFQDAILRHQREIDKNRLSAEENEKLWNDELALKDARIQELEAELHDARNTPLQAPASAAGNGMLLSMLKPEVYSGEFSDRVRAALEFCLERGADSGWDKRSLAVFEEIVGALTPSPALNELREDLRRATRDPARLNAELRKLLARHGFEFKSDNKHSRMEPRPEYVGLESVTLMKTPGDHRGLMNLCSQIEANLGLTRLKKMG</sequence>
<organism evidence="2 3">
    <name type="scientific">Pseudothioclava arenosa</name>
    <dbReference type="NCBI Taxonomy" id="1795308"/>
    <lineage>
        <taxon>Bacteria</taxon>
        <taxon>Pseudomonadati</taxon>
        <taxon>Pseudomonadota</taxon>
        <taxon>Alphaproteobacteria</taxon>
        <taxon>Rhodobacterales</taxon>
        <taxon>Paracoccaceae</taxon>
        <taxon>Pseudothioclava</taxon>
    </lineage>
</organism>
<proteinExistence type="predicted"/>